<protein>
    <submittedName>
        <fullName evidence="5">RpiR family transcriptional regulator</fullName>
    </submittedName>
</protein>
<dbReference type="PANTHER" id="PTHR30514">
    <property type="entry name" value="GLUCOKINASE"/>
    <property type="match status" value="1"/>
</dbReference>
<feature type="domain" description="HTH rpiR-type" evidence="4">
    <location>
        <begin position="3"/>
        <end position="79"/>
    </location>
</feature>
<dbReference type="Pfam" id="PF01380">
    <property type="entry name" value="SIS"/>
    <property type="match status" value="1"/>
</dbReference>
<dbReference type="Pfam" id="PF01418">
    <property type="entry name" value="HTH_6"/>
    <property type="match status" value="1"/>
</dbReference>
<keyword evidence="6" id="KW-1185">Reference proteome</keyword>
<evidence type="ECO:0000256" key="2">
    <source>
        <dbReference type="ARBA" id="ARBA00023125"/>
    </source>
</evidence>
<dbReference type="GO" id="GO:0097367">
    <property type="term" value="F:carbohydrate derivative binding"/>
    <property type="evidence" value="ECO:0007669"/>
    <property type="project" value="InterPro"/>
</dbReference>
<evidence type="ECO:0000259" key="4">
    <source>
        <dbReference type="PROSITE" id="PS51071"/>
    </source>
</evidence>
<evidence type="ECO:0000256" key="1">
    <source>
        <dbReference type="ARBA" id="ARBA00023015"/>
    </source>
</evidence>
<dbReference type="SUPFAM" id="SSF46689">
    <property type="entry name" value="Homeodomain-like"/>
    <property type="match status" value="1"/>
</dbReference>
<dbReference type="InterPro" id="IPR046348">
    <property type="entry name" value="SIS_dom_sf"/>
</dbReference>
<reference evidence="5 6" key="1">
    <citation type="submission" date="2016-04" db="EMBL/GenBank/DDBJ databases">
        <title>Complete Genome Sequence of Halotalea alkalilenta IHB B 13600.</title>
        <authorList>
            <person name="Swarnkar M.K."/>
            <person name="Sharma A."/>
            <person name="Kaushal K."/>
            <person name="Soni R."/>
            <person name="Rana S."/>
            <person name="Singh A.K."/>
            <person name="Gulati A."/>
        </authorList>
    </citation>
    <scope>NUCLEOTIDE SEQUENCE [LARGE SCALE GENOMIC DNA]</scope>
    <source>
        <strain evidence="5 6">IHB B 13600</strain>
    </source>
</reference>
<keyword evidence="2" id="KW-0238">DNA-binding</keyword>
<keyword evidence="1" id="KW-0805">Transcription regulation</keyword>
<gene>
    <name evidence="5" type="ORF">A5892_11480</name>
</gene>
<dbReference type="Proteomes" id="UP000077875">
    <property type="component" value="Chromosome"/>
</dbReference>
<dbReference type="KEGG" id="haa:A5892_11480"/>
<dbReference type="SUPFAM" id="SSF53697">
    <property type="entry name" value="SIS domain"/>
    <property type="match status" value="1"/>
</dbReference>
<dbReference type="RefSeq" id="WP_064122920.1">
    <property type="nucleotide sequence ID" value="NZ_CP015243.1"/>
</dbReference>
<dbReference type="InterPro" id="IPR036388">
    <property type="entry name" value="WH-like_DNA-bd_sf"/>
</dbReference>
<accession>A0A172YFM9</accession>
<dbReference type="InterPro" id="IPR047640">
    <property type="entry name" value="RpiR-like"/>
</dbReference>
<dbReference type="GO" id="GO:1901135">
    <property type="term" value="P:carbohydrate derivative metabolic process"/>
    <property type="evidence" value="ECO:0007669"/>
    <property type="project" value="InterPro"/>
</dbReference>
<dbReference type="GO" id="GO:0003700">
    <property type="term" value="F:DNA-binding transcription factor activity"/>
    <property type="evidence" value="ECO:0007669"/>
    <property type="project" value="InterPro"/>
</dbReference>
<dbReference type="GO" id="GO:0003677">
    <property type="term" value="F:DNA binding"/>
    <property type="evidence" value="ECO:0007669"/>
    <property type="project" value="UniProtKB-KW"/>
</dbReference>
<dbReference type="AlphaFoldDB" id="A0A172YFM9"/>
<dbReference type="InterPro" id="IPR000281">
    <property type="entry name" value="HTH_RpiR"/>
</dbReference>
<evidence type="ECO:0000256" key="3">
    <source>
        <dbReference type="ARBA" id="ARBA00023163"/>
    </source>
</evidence>
<dbReference type="PROSITE" id="PS51071">
    <property type="entry name" value="HTH_RPIR"/>
    <property type="match status" value="1"/>
</dbReference>
<evidence type="ECO:0000313" key="6">
    <source>
        <dbReference type="Proteomes" id="UP000077875"/>
    </source>
</evidence>
<name>A0A172YFM9_9GAMM</name>
<organism evidence="5 6">
    <name type="scientific">Halotalea alkalilenta</name>
    <dbReference type="NCBI Taxonomy" id="376489"/>
    <lineage>
        <taxon>Bacteria</taxon>
        <taxon>Pseudomonadati</taxon>
        <taxon>Pseudomonadota</taxon>
        <taxon>Gammaproteobacteria</taxon>
        <taxon>Oceanospirillales</taxon>
        <taxon>Halomonadaceae</taxon>
        <taxon>Halotalea</taxon>
    </lineage>
</organism>
<dbReference type="EMBL" id="CP015243">
    <property type="protein sequence ID" value="ANF58007.1"/>
    <property type="molecule type" value="Genomic_DNA"/>
</dbReference>
<dbReference type="CDD" id="cd05013">
    <property type="entry name" value="SIS_RpiR"/>
    <property type="match status" value="1"/>
</dbReference>
<sequence>MNIHIGQRIDRHYADLSPQEQRVADFILDHFDDFAVYNAAELARLTGVSKATVSRLFKRLGFDSFREVKDHARELRSLGVPLASSSGEGGAPQGFVSHFEREQNNLRRCLDHLSESRFEAAVSLLCGARRILVLGFRNSYPIALHFRQQMIQCRTDVHLAPQPGQSLGEELAGLGSGDLVVLFGFRRRLKGFSRLLDTLAHRQVPVLLVGDATMRRHAEQANVWLEAPLDSVSAFDSYAAAMSLVCVLANGALHRQLRLGRMRIAEIGDYYEQLDELEEGAGSSVHQ</sequence>
<dbReference type="PANTHER" id="PTHR30514:SF18">
    <property type="entry name" value="RPIR-FAMILY TRANSCRIPTIONAL REGULATOR"/>
    <property type="match status" value="1"/>
</dbReference>
<dbReference type="InterPro" id="IPR001347">
    <property type="entry name" value="SIS_dom"/>
</dbReference>
<dbReference type="STRING" id="376489.A5892_11480"/>
<proteinExistence type="predicted"/>
<dbReference type="Gene3D" id="3.40.50.10490">
    <property type="entry name" value="Glucose-6-phosphate isomerase like protein, domain 1"/>
    <property type="match status" value="1"/>
</dbReference>
<dbReference type="InterPro" id="IPR035472">
    <property type="entry name" value="RpiR-like_SIS"/>
</dbReference>
<dbReference type="Gene3D" id="1.10.10.10">
    <property type="entry name" value="Winged helix-like DNA-binding domain superfamily/Winged helix DNA-binding domain"/>
    <property type="match status" value="1"/>
</dbReference>
<evidence type="ECO:0000313" key="5">
    <source>
        <dbReference type="EMBL" id="ANF58007.1"/>
    </source>
</evidence>
<dbReference type="InterPro" id="IPR009057">
    <property type="entry name" value="Homeodomain-like_sf"/>
</dbReference>
<keyword evidence="3" id="KW-0804">Transcription</keyword>